<organism evidence="2 3">
    <name type="scientific">Sphingobacterium corticis</name>
    <dbReference type="NCBI Taxonomy" id="1812823"/>
    <lineage>
        <taxon>Bacteria</taxon>
        <taxon>Pseudomonadati</taxon>
        <taxon>Bacteroidota</taxon>
        <taxon>Sphingobacteriia</taxon>
        <taxon>Sphingobacteriales</taxon>
        <taxon>Sphingobacteriaceae</taxon>
        <taxon>Sphingobacterium</taxon>
    </lineage>
</organism>
<evidence type="ECO:0000259" key="1">
    <source>
        <dbReference type="Pfam" id="PF18942"/>
    </source>
</evidence>
<feature type="domain" description="DUF5689" evidence="1">
    <location>
        <begin position="34"/>
        <end position="222"/>
    </location>
</feature>
<name>A0ABW5NHE0_9SPHI</name>
<dbReference type="Proteomes" id="UP001597393">
    <property type="component" value="Unassembled WGS sequence"/>
</dbReference>
<gene>
    <name evidence="2" type="ORF">ACFSQ3_03920</name>
</gene>
<evidence type="ECO:0000313" key="3">
    <source>
        <dbReference type="Proteomes" id="UP001597393"/>
    </source>
</evidence>
<dbReference type="InterPro" id="IPR043744">
    <property type="entry name" value="DUF5689"/>
</dbReference>
<reference evidence="3" key="1">
    <citation type="journal article" date="2019" name="Int. J. Syst. Evol. Microbiol.">
        <title>The Global Catalogue of Microorganisms (GCM) 10K type strain sequencing project: providing services to taxonomists for standard genome sequencing and annotation.</title>
        <authorList>
            <consortium name="The Broad Institute Genomics Platform"/>
            <consortium name="The Broad Institute Genome Sequencing Center for Infectious Disease"/>
            <person name="Wu L."/>
            <person name="Ma J."/>
        </authorList>
    </citation>
    <scope>NUCLEOTIDE SEQUENCE [LARGE SCALE GENOMIC DNA]</scope>
    <source>
        <strain evidence="3">KCTC 42248</strain>
    </source>
</reference>
<proteinExistence type="predicted"/>
<dbReference type="Pfam" id="PF18942">
    <property type="entry name" value="DUF5689"/>
    <property type="match status" value="1"/>
</dbReference>
<evidence type="ECO:0000313" key="2">
    <source>
        <dbReference type="EMBL" id="MFD2598091.1"/>
    </source>
</evidence>
<dbReference type="EMBL" id="JBHUMA010000004">
    <property type="protein sequence ID" value="MFD2598091.1"/>
    <property type="molecule type" value="Genomic_DNA"/>
</dbReference>
<dbReference type="RefSeq" id="WP_380867684.1">
    <property type="nucleotide sequence ID" value="NZ_JBHUMA010000004.1"/>
</dbReference>
<protein>
    <submittedName>
        <fullName evidence="2">DUF5689 domain-containing protein</fullName>
    </submittedName>
</protein>
<dbReference type="PROSITE" id="PS51257">
    <property type="entry name" value="PROKAR_LIPOPROTEIN"/>
    <property type="match status" value="1"/>
</dbReference>
<accession>A0ABW5NHE0</accession>
<keyword evidence="3" id="KW-1185">Reference proteome</keyword>
<comment type="caution">
    <text evidence="2">The sequence shown here is derived from an EMBL/GenBank/DDBJ whole genome shotgun (WGS) entry which is preliminary data.</text>
</comment>
<sequence length="515" mass="55381">MKNISTGIALLAIVLFSISACEKRDFAEGTLSPYMAIQDIRQIHKGEDIQLTPDKLSEATFTSGTVISNQKNGNTPDGMIVIQQTRRAGTHGIAIHVGEVANNYSLGDSLMINVGNKTLKRNGFLYIDGVSESDVERIGKSNSAIVRTLTASLIYQRPNDFESTLVKVLGAEVTPRPTSGETISGVKKILNGADTLHMRVRSESNFSNHILPRNINVTGVLLGDPDVEDRMAVWPLDATSIDDISDPEIPGNLGDMPLVFAGYCPDPEGTDTNYEYIQLLANTDINFAEIPFSVVTTNNAGANQPNAGAAPGAGWATGGARTLKFNLTEGSVKKGEFFYVGGHQRRISGANSTSLSDLNWIRAVPYGTTGGDGLGNPSTNILANTGNASGMALFVGTNINEASVPIDLVMFGGTGTATVIDSINMLGYRVANNDHYKPFEQATGVAQPFFSMGTNQYRIPHFLPGNVGFFIQLGGTFNTTTRKWDTRRSYNPLRLTKQSAANELEVGEFVTKQIE</sequence>